<evidence type="ECO:0000259" key="2">
    <source>
        <dbReference type="Pfam" id="PF00892"/>
    </source>
</evidence>
<name>A0A6J6EG09_9ZZZZ</name>
<feature type="transmembrane region" description="Helical" evidence="1">
    <location>
        <begin position="239"/>
        <end position="263"/>
    </location>
</feature>
<proteinExistence type="predicted"/>
<feature type="transmembrane region" description="Helical" evidence="1">
    <location>
        <begin position="38"/>
        <end position="58"/>
    </location>
</feature>
<feature type="transmembrane region" description="Helical" evidence="1">
    <location>
        <begin position="94"/>
        <end position="113"/>
    </location>
</feature>
<evidence type="ECO:0000313" key="3">
    <source>
        <dbReference type="EMBL" id="CAB4575037.1"/>
    </source>
</evidence>
<reference evidence="3" key="1">
    <citation type="submission" date="2020-05" db="EMBL/GenBank/DDBJ databases">
        <authorList>
            <person name="Chiriac C."/>
            <person name="Salcher M."/>
            <person name="Ghai R."/>
            <person name="Kavagutti S V."/>
        </authorList>
    </citation>
    <scope>NUCLEOTIDE SEQUENCE</scope>
</reference>
<organism evidence="3">
    <name type="scientific">freshwater metagenome</name>
    <dbReference type="NCBI Taxonomy" id="449393"/>
    <lineage>
        <taxon>unclassified sequences</taxon>
        <taxon>metagenomes</taxon>
        <taxon>ecological metagenomes</taxon>
    </lineage>
</organism>
<feature type="domain" description="EamA" evidence="2">
    <location>
        <begin position="14"/>
        <end position="140"/>
    </location>
</feature>
<feature type="transmembrane region" description="Helical" evidence="1">
    <location>
        <begin position="125"/>
        <end position="144"/>
    </location>
</feature>
<dbReference type="GO" id="GO:0016020">
    <property type="term" value="C:membrane"/>
    <property type="evidence" value="ECO:0007669"/>
    <property type="project" value="InterPro"/>
</dbReference>
<keyword evidence="1" id="KW-0812">Transmembrane</keyword>
<feature type="transmembrane region" description="Helical" evidence="1">
    <location>
        <begin position="70"/>
        <end position="88"/>
    </location>
</feature>
<dbReference type="InterPro" id="IPR037185">
    <property type="entry name" value="EmrE-like"/>
</dbReference>
<keyword evidence="1" id="KW-0472">Membrane</keyword>
<keyword evidence="1" id="KW-1133">Transmembrane helix</keyword>
<feature type="transmembrane region" description="Helical" evidence="1">
    <location>
        <begin position="182"/>
        <end position="201"/>
    </location>
</feature>
<feature type="transmembrane region" description="Helical" evidence="1">
    <location>
        <begin position="269"/>
        <end position="289"/>
    </location>
</feature>
<evidence type="ECO:0000256" key="1">
    <source>
        <dbReference type="SAM" id="Phobius"/>
    </source>
</evidence>
<dbReference type="PANTHER" id="PTHR22911:SF76">
    <property type="entry name" value="EAMA DOMAIN-CONTAINING PROTEIN"/>
    <property type="match status" value="1"/>
</dbReference>
<feature type="transmembrane region" description="Helical" evidence="1">
    <location>
        <begin position="12"/>
        <end position="32"/>
    </location>
</feature>
<feature type="domain" description="EamA" evidence="2">
    <location>
        <begin position="152"/>
        <end position="286"/>
    </location>
</feature>
<feature type="transmembrane region" description="Helical" evidence="1">
    <location>
        <begin position="150"/>
        <end position="170"/>
    </location>
</feature>
<dbReference type="AlphaFoldDB" id="A0A6J6EG09"/>
<feature type="transmembrane region" description="Helical" evidence="1">
    <location>
        <begin position="213"/>
        <end position="232"/>
    </location>
</feature>
<dbReference type="PANTHER" id="PTHR22911">
    <property type="entry name" value="ACYL-MALONYL CONDENSING ENZYME-RELATED"/>
    <property type="match status" value="1"/>
</dbReference>
<dbReference type="EMBL" id="CAEZTU010000014">
    <property type="protein sequence ID" value="CAB4575037.1"/>
    <property type="molecule type" value="Genomic_DNA"/>
</dbReference>
<sequence>MKPTTANSKFSIDFIILAIAILAISTSGPLITVTAAPAIAIAFWRCFLGAVATAPFAFKDGLKNINRKTFLTSASAGLLLGIHFAVWIPSLRFTTVAASTAMVATQPAWAALIARIRGERFPNKVWFGIFVALSGALLLTGIDISLDRRAVIGDLLALSGAIFAALYVTVGQSARTNLTTAQYTVIAYASAALALLVLAIGVGTNLTGFSRQAWFYIFLLTLLAQILGHTLFNITLRSLSATVVSMGILFEMPGSTIIAAIAIGQIPPWQTLPAIALLMVGMFYVVTGYKTK</sequence>
<dbReference type="Pfam" id="PF00892">
    <property type="entry name" value="EamA"/>
    <property type="match status" value="2"/>
</dbReference>
<protein>
    <submittedName>
        <fullName evidence="3">Unannotated protein</fullName>
    </submittedName>
</protein>
<gene>
    <name evidence="3" type="ORF">UFOPK1740_00505</name>
</gene>
<dbReference type="SUPFAM" id="SSF103481">
    <property type="entry name" value="Multidrug resistance efflux transporter EmrE"/>
    <property type="match status" value="2"/>
</dbReference>
<accession>A0A6J6EG09</accession>
<dbReference type="InterPro" id="IPR000620">
    <property type="entry name" value="EamA_dom"/>
</dbReference>